<evidence type="ECO:0000313" key="2">
    <source>
        <dbReference type="Proteomes" id="UP000076842"/>
    </source>
</evidence>
<name>A0A165DEU7_9BASI</name>
<sequence>MRCPCLVRPSFFLSPASRCCGLTLSPRQDVFHCPNNGHCRAYMLSGSARLQRPSAFHSLAFHNNLLSNHPVRSLTANILRIAYVYRLFLHLSCERPFSPRILLRSDAGRWLRCIYPRSGPIITACTNPITDGRASPFRST</sequence>
<reference evidence="1 2" key="1">
    <citation type="journal article" date="2016" name="Mol. Biol. Evol.">
        <title>Comparative Genomics of Early-Diverging Mushroom-Forming Fungi Provides Insights into the Origins of Lignocellulose Decay Capabilities.</title>
        <authorList>
            <person name="Nagy L.G."/>
            <person name="Riley R."/>
            <person name="Tritt A."/>
            <person name="Adam C."/>
            <person name="Daum C."/>
            <person name="Floudas D."/>
            <person name="Sun H."/>
            <person name="Yadav J.S."/>
            <person name="Pangilinan J."/>
            <person name="Larsson K.H."/>
            <person name="Matsuura K."/>
            <person name="Barry K."/>
            <person name="Labutti K."/>
            <person name="Kuo R."/>
            <person name="Ohm R.A."/>
            <person name="Bhattacharya S.S."/>
            <person name="Shirouzu T."/>
            <person name="Yoshinaga Y."/>
            <person name="Martin F.M."/>
            <person name="Grigoriev I.V."/>
            <person name="Hibbett D.S."/>
        </authorList>
    </citation>
    <scope>NUCLEOTIDE SEQUENCE [LARGE SCALE GENOMIC DNA]</scope>
    <source>
        <strain evidence="1 2">HHB12733</strain>
    </source>
</reference>
<gene>
    <name evidence="1" type="ORF">CALCODRAFT_80203</name>
</gene>
<protein>
    <submittedName>
        <fullName evidence="1">Uncharacterized protein</fullName>
    </submittedName>
</protein>
<dbReference type="AlphaFoldDB" id="A0A165DEU7"/>
<organism evidence="1 2">
    <name type="scientific">Calocera cornea HHB12733</name>
    <dbReference type="NCBI Taxonomy" id="1353952"/>
    <lineage>
        <taxon>Eukaryota</taxon>
        <taxon>Fungi</taxon>
        <taxon>Dikarya</taxon>
        <taxon>Basidiomycota</taxon>
        <taxon>Agaricomycotina</taxon>
        <taxon>Dacrymycetes</taxon>
        <taxon>Dacrymycetales</taxon>
        <taxon>Dacrymycetaceae</taxon>
        <taxon>Calocera</taxon>
    </lineage>
</organism>
<dbReference type="InParanoid" id="A0A165DEU7"/>
<proteinExistence type="predicted"/>
<evidence type="ECO:0000313" key="1">
    <source>
        <dbReference type="EMBL" id="KZT52658.1"/>
    </source>
</evidence>
<accession>A0A165DEU7</accession>
<keyword evidence="2" id="KW-1185">Reference proteome</keyword>
<dbReference type="Proteomes" id="UP000076842">
    <property type="component" value="Unassembled WGS sequence"/>
</dbReference>
<dbReference type="EMBL" id="KV424059">
    <property type="protein sequence ID" value="KZT52658.1"/>
    <property type="molecule type" value="Genomic_DNA"/>
</dbReference>